<keyword evidence="4" id="KW-1185">Reference proteome</keyword>
<dbReference type="EMBL" id="KQ976528">
    <property type="protein sequence ID" value="KYM81831.1"/>
    <property type="molecule type" value="Genomic_DNA"/>
</dbReference>
<keyword evidence="3" id="KW-0675">Receptor</keyword>
<dbReference type="Proteomes" id="UP000078540">
    <property type="component" value="Unassembled WGS sequence"/>
</dbReference>
<dbReference type="STRING" id="520822.A0A195BBA2"/>
<organism evidence="3 4">
    <name type="scientific">Atta colombica</name>
    <dbReference type="NCBI Taxonomy" id="520822"/>
    <lineage>
        <taxon>Eukaryota</taxon>
        <taxon>Metazoa</taxon>
        <taxon>Ecdysozoa</taxon>
        <taxon>Arthropoda</taxon>
        <taxon>Hexapoda</taxon>
        <taxon>Insecta</taxon>
        <taxon>Pterygota</taxon>
        <taxon>Neoptera</taxon>
        <taxon>Endopterygota</taxon>
        <taxon>Hymenoptera</taxon>
        <taxon>Apocrita</taxon>
        <taxon>Aculeata</taxon>
        <taxon>Formicoidea</taxon>
        <taxon>Formicidae</taxon>
        <taxon>Myrmicinae</taxon>
        <taxon>Atta</taxon>
    </lineage>
</organism>
<dbReference type="Gene3D" id="2.30.29.30">
    <property type="entry name" value="Pleckstrin-homology domain (PH domain)/Phosphotyrosine-binding domain (PTB)"/>
    <property type="match status" value="1"/>
</dbReference>
<feature type="transmembrane region" description="Helical" evidence="2">
    <location>
        <begin position="446"/>
        <end position="467"/>
    </location>
</feature>
<dbReference type="InterPro" id="IPR039664">
    <property type="entry name" value="GRB/APBB1IP"/>
</dbReference>
<reference evidence="3 4" key="1">
    <citation type="submission" date="2015-09" db="EMBL/GenBank/DDBJ databases">
        <title>Atta colombica WGS genome.</title>
        <authorList>
            <person name="Nygaard S."/>
            <person name="Hu H."/>
            <person name="Boomsma J."/>
            <person name="Zhang G."/>
        </authorList>
    </citation>
    <scope>NUCLEOTIDE SEQUENCE [LARGE SCALE GENOMIC DNA]</scope>
    <source>
        <strain evidence="3">Treedump-2</strain>
        <tissue evidence="3">Whole body</tissue>
    </source>
</reference>
<gene>
    <name evidence="3" type="ORF">ALC53_07623</name>
</gene>
<evidence type="ECO:0000313" key="4">
    <source>
        <dbReference type="Proteomes" id="UP000078540"/>
    </source>
</evidence>
<proteinExistence type="predicted"/>
<evidence type="ECO:0000256" key="1">
    <source>
        <dbReference type="SAM" id="MobiDB-lite"/>
    </source>
</evidence>
<name>A0A195BBA2_9HYME</name>
<feature type="region of interest" description="Disordered" evidence="1">
    <location>
        <begin position="1"/>
        <end position="21"/>
    </location>
</feature>
<sequence>MEDSSTGARPMQSAATGEPADWPALGRFRRVSAAVGALSAAVHEGTGERPTAVSWRCDTGGNVLSFIILFLIFLYGSLICHKIIDIDAVEVLRGTVELANYITFHCLPVHVSHCETLYFTYFFINLYLFTRIFTIKKIEYAFKIQQYCCVTETIPKNGLQTLTFLTLIASPPPSDIAINLLVVSLFLLQDNEQLITLAHLSDYNIYRIPNAKRVFGAPFEWGACLRPNSNAEAEDTEAGEPGIKVIIFENEKSRTCWLTAMRLAKIANSSATGCNLEILHQRIVTQSVSVHPPRESAKPYTLIHFTRNLRSLTISIGLGLVFVNLRGMESKIEDVTITSVFLYGKQLRENYRAFKNKQCEQNGGGSPKEQYSSYNVSNRILKRGRSAAYAAQQAIVLDRPSDLVLQIFISHSIPQLPRTILKDVIVHFFIEMRLTHSETLNTWNEFLVVIAYHNILFRIFIVIYTSII</sequence>
<keyword evidence="2" id="KW-0812">Transmembrane</keyword>
<feature type="transmembrane region" description="Helical" evidence="2">
    <location>
        <begin position="63"/>
        <end position="84"/>
    </location>
</feature>
<keyword evidence="2" id="KW-1133">Transmembrane helix</keyword>
<evidence type="ECO:0000256" key="2">
    <source>
        <dbReference type="SAM" id="Phobius"/>
    </source>
</evidence>
<feature type="transmembrane region" description="Helical" evidence="2">
    <location>
        <begin position="117"/>
        <end position="134"/>
    </location>
</feature>
<keyword evidence="2" id="KW-0472">Membrane</keyword>
<dbReference type="PANTHER" id="PTHR11243">
    <property type="entry name" value="GROWTH FACTOR RECEPTOR-BOUND PROTEIN"/>
    <property type="match status" value="1"/>
</dbReference>
<dbReference type="AlphaFoldDB" id="A0A195BBA2"/>
<dbReference type="PANTHER" id="PTHR11243:SF38">
    <property type="entry name" value="GROWTH FACTOR RECEPTOR-BOUND PROTEIN 14-LIKE ISOFORM X1"/>
    <property type="match status" value="1"/>
</dbReference>
<accession>A0A195BBA2</accession>
<dbReference type="InterPro" id="IPR011993">
    <property type="entry name" value="PH-like_dom_sf"/>
</dbReference>
<protein>
    <submittedName>
        <fullName evidence="3">Growth factor receptor-bound protein 7</fullName>
    </submittedName>
</protein>
<evidence type="ECO:0000313" key="3">
    <source>
        <dbReference type="EMBL" id="KYM81831.1"/>
    </source>
</evidence>